<dbReference type="InterPro" id="IPR007354">
    <property type="entry name" value="CruF-like"/>
</dbReference>
<dbReference type="Pfam" id="PF04240">
    <property type="entry name" value="Caroten_synth"/>
    <property type="match status" value="1"/>
</dbReference>
<reference evidence="2 3" key="1">
    <citation type="submission" date="2018-08" db="EMBL/GenBank/DDBJ databases">
        <title>Meiothermus luteus KCTC 52599 genome sequencing project.</title>
        <authorList>
            <person name="Da Costa M.S."/>
            <person name="Albuquerque L."/>
            <person name="Raposo P."/>
            <person name="Froufe H.J.C."/>
            <person name="Barroso C.S."/>
            <person name="Egas C."/>
        </authorList>
    </citation>
    <scope>NUCLEOTIDE SEQUENCE [LARGE SCALE GENOMIC DNA]</scope>
    <source>
        <strain evidence="2 3">KCTC 52599</strain>
    </source>
</reference>
<dbReference type="PANTHER" id="PTHR39419">
    <property type="entry name" value="SLL0814 PROTEIN"/>
    <property type="match status" value="1"/>
</dbReference>
<keyword evidence="3" id="KW-1185">Reference proteome</keyword>
<feature type="transmembrane region" description="Helical" evidence="1">
    <location>
        <begin position="86"/>
        <end position="108"/>
    </location>
</feature>
<sequence>MVFLALAVLVRIPVPLFPQEFPLLALAQMVLLALSALLWAFRYLGGRALGLAAVAFGLGLWVEFVGSRTGLPFGRYTYEGAPGPHLWGVPLIVPLGWFALVLSAHALARGRPVRVGLMAVAWDLGLEALMPAQGYWTWQDPRPFWYGAPLLNYLAWFVVGWALSWTYRRLAPGLSAVGGFGWAYRLEALFLPAGLALLGFWPAALACGLAMNLLAWERRRCGGE</sequence>
<accession>A0A399E966</accession>
<dbReference type="Proteomes" id="UP000265800">
    <property type="component" value="Unassembled WGS sequence"/>
</dbReference>
<dbReference type="AlphaFoldDB" id="A0A399E966"/>
<keyword evidence="1" id="KW-1133">Transmembrane helix</keyword>
<evidence type="ECO:0000256" key="1">
    <source>
        <dbReference type="SAM" id="Phobius"/>
    </source>
</evidence>
<dbReference type="PANTHER" id="PTHR39419:SF1">
    <property type="entry name" value="SLL0814 PROTEIN"/>
    <property type="match status" value="1"/>
</dbReference>
<proteinExistence type="predicted"/>
<dbReference type="EMBL" id="QWKZ01000200">
    <property type="protein sequence ID" value="RIH80955.1"/>
    <property type="molecule type" value="Genomic_DNA"/>
</dbReference>
<name>A0A399E966_9DEIN</name>
<organism evidence="2 3">
    <name type="scientific">Meiothermus luteus</name>
    <dbReference type="NCBI Taxonomy" id="2026184"/>
    <lineage>
        <taxon>Bacteria</taxon>
        <taxon>Thermotogati</taxon>
        <taxon>Deinococcota</taxon>
        <taxon>Deinococci</taxon>
        <taxon>Thermales</taxon>
        <taxon>Thermaceae</taxon>
        <taxon>Meiothermus</taxon>
    </lineage>
</organism>
<comment type="caution">
    <text evidence="2">The sequence shown here is derived from an EMBL/GenBank/DDBJ whole genome shotgun (WGS) entry which is preliminary data.</text>
</comment>
<keyword evidence="1" id="KW-0472">Membrane</keyword>
<feature type="transmembrane region" description="Helical" evidence="1">
    <location>
        <begin position="23"/>
        <end position="41"/>
    </location>
</feature>
<gene>
    <name evidence="2" type="ORF">Mlute_02899</name>
</gene>
<feature type="transmembrane region" description="Helical" evidence="1">
    <location>
        <begin position="48"/>
        <end position="66"/>
    </location>
</feature>
<feature type="transmembrane region" description="Helical" evidence="1">
    <location>
        <begin position="144"/>
        <end position="163"/>
    </location>
</feature>
<evidence type="ECO:0000313" key="2">
    <source>
        <dbReference type="EMBL" id="RIH80955.1"/>
    </source>
</evidence>
<feature type="transmembrane region" description="Helical" evidence="1">
    <location>
        <begin position="192"/>
        <end position="215"/>
    </location>
</feature>
<evidence type="ECO:0000313" key="3">
    <source>
        <dbReference type="Proteomes" id="UP000265800"/>
    </source>
</evidence>
<protein>
    <submittedName>
        <fullName evidence="2">Carotene biosynthesis associated membrane protein</fullName>
    </submittedName>
</protein>
<keyword evidence="1" id="KW-0812">Transmembrane</keyword>